<evidence type="ECO:0000256" key="3">
    <source>
        <dbReference type="ARBA" id="ARBA00023082"/>
    </source>
</evidence>
<dbReference type="InterPro" id="IPR036388">
    <property type="entry name" value="WH-like_DNA-bd_sf"/>
</dbReference>
<dbReference type="InterPro" id="IPR014284">
    <property type="entry name" value="RNA_pol_sigma-70_dom"/>
</dbReference>
<dbReference type="Pfam" id="PF04542">
    <property type="entry name" value="Sigma70_r2"/>
    <property type="match status" value="1"/>
</dbReference>
<proteinExistence type="inferred from homology"/>
<dbReference type="AlphaFoldDB" id="A0A2M9EXV1"/>
<dbReference type="Gene3D" id="1.10.1740.10">
    <property type="match status" value="1"/>
</dbReference>
<dbReference type="InterPro" id="IPR007627">
    <property type="entry name" value="RNA_pol_sigma70_r2"/>
</dbReference>
<keyword evidence="7" id="KW-1185">Reference proteome</keyword>
<dbReference type="EMBL" id="PCGR01000004">
    <property type="protein sequence ID" value="PJK16018.1"/>
    <property type="molecule type" value="Genomic_DNA"/>
</dbReference>
<comment type="similarity">
    <text evidence="1">Belongs to the sigma-70 factor family. ECF subfamily.</text>
</comment>
<sequence>MKQVNQEKRWIRRIQKSGNEDSANQLVQLYYREIFAFVYKQVLDEQEALDLTQEVFIRMLQSIGQFDAKKAGFRTWLYRIATNHCIDYFRSKRYKTARATEYIEDEEFEGADDILKDVSEKEEMQELQATLALCDEDSQAIVRYKLFLDKSFREIALEMCVAESTVKTKYYKAIRLLRKEMEERRHDY</sequence>
<dbReference type="GO" id="GO:0016987">
    <property type="term" value="F:sigma factor activity"/>
    <property type="evidence" value="ECO:0007669"/>
    <property type="project" value="UniProtKB-KW"/>
</dbReference>
<evidence type="ECO:0000256" key="2">
    <source>
        <dbReference type="ARBA" id="ARBA00023015"/>
    </source>
</evidence>
<comment type="caution">
    <text evidence="6">The sequence shown here is derived from an EMBL/GenBank/DDBJ whole genome shotgun (WGS) entry which is preliminary data.</text>
</comment>
<dbReference type="PANTHER" id="PTHR43133:SF60">
    <property type="entry name" value="RNA POLYMERASE SIGMA FACTOR SIGV"/>
    <property type="match status" value="1"/>
</dbReference>
<dbReference type="Gene3D" id="1.10.10.10">
    <property type="entry name" value="Winged helix-like DNA-binding domain superfamily/Winged helix DNA-binding domain"/>
    <property type="match status" value="1"/>
</dbReference>
<dbReference type="PANTHER" id="PTHR43133">
    <property type="entry name" value="RNA POLYMERASE ECF-TYPE SIGMA FACTO"/>
    <property type="match status" value="1"/>
</dbReference>
<dbReference type="OrthoDB" id="9794508at2"/>
<evidence type="ECO:0000313" key="7">
    <source>
        <dbReference type="Proteomes" id="UP000228680"/>
    </source>
</evidence>
<evidence type="ECO:0000256" key="1">
    <source>
        <dbReference type="ARBA" id="ARBA00010641"/>
    </source>
</evidence>
<dbReference type="Proteomes" id="UP000228680">
    <property type="component" value="Unassembled WGS sequence"/>
</dbReference>
<dbReference type="InterPro" id="IPR013325">
    <property type="entry name" value="RNA_pol_sigma_r2"/>
</dbReference>
<evidence type="ECO:0000256" key="4">
    <source>
        <dbReference type="ARBA" id="ARBA00023163"/>
    </source>
</evidence>
<dbReference type="InterPro" id="IPR013324">
    <property type="entry name" value="RNA_pol_sigma_r3/r4-like"/>
</dbReference>
<keyword evidence="2" id="KW-0805">Transcription regulation</keyword>
<evidence type="ECO:0000259" key="5">
    <source>
        <dbReference type="Pfam" id="PF04542"/>
    </source>
</evidence>
<dbReference type="NCBIfam" id="TIGR02937">
    <property type="entry name" value="sigma70-ECF"/>
    <property type="match status" value="1"/>
</dbReference>
<keyword evidence="4" id="KW-0804">Transcription</keyword>
<dbReference type="SUPFAM" id="SSF88659">
    <property type="entry name" value="Sigma3 and sigma4 domains of RNA polymerase sigma factors"/>
    <property type="match status" value="1"/>
</dbReference>
<gene>
    <name evidence="6" type="ORF">CQS04_12350</name>
</gene>
<reference evidence="6 7" key="1">
    <citation type="submission" date="2017-10" db="EMBL/GenBank/DDBJ databases">
        <title>Draft genome of Chryseomicrobium casticus sp. nov.</title>
        <authorList>
            <person name="Chakraborty R."/>
            <person name="Saha T."/>
        </authorList>
    </citation>
    <scope>NUCLEOTIDE SEQUENCE [LARGE SCALE GENOMIC DNA]</scope>
    <source>
        <strain evidence="6 7">ET03</strain>
    </source>
</reference>
<evidence type="ECO:0000313" key="6">
    <source>
        <dbReference type="EMBL" id="PJK16018.1"/>
    </source>
</evidence>
<keyword evidence="3" id="KW-0731">Sigma factor</keyword>
<dbReference type="GO" id="GO:0006352">
    <property type="term" value="P:DNA-templated transcription initiation"/>
    <property type="evidence" value="ECO:0007669"/>
    <property type="project" value="InterPro"/>
</dbReference>
<dbReference type="InterPro" id="IPR039425">
    <property type="entry name" value="RNA_pol_sigma-70-like"/>
</dbReference>
<protein>
    <submittedName>
        <fullName evidence="6">RNA polymerase subunit sigma-70</fullName>
    </submittedName>
</protein>
<accession>A0A2M9EXV1</accession>
<name>A0A2M9EXV1_9BACL</name>
<feature type="domain" description="RNA polymerase sigma-70 region 2" evidence="5">
    <location>
        <begin position="26"/>
        <end position="93"/>
    </location>
</feature>
<organism evidence="6 7">
    <name type="scientific">Chryseomicrobium excrementi</name>
    <dbReference type="NCBI Taxonomy" id="2041346"/>
    <lineage>
        <taxon>Bacteria</taxon>
        <taxon>Bacillati</taxon>
        <taxon>Bacillota</taxon>
        <taxon>Bacilli</taxon>
        <taxon>Bacillales</taxon>
        <taxon>Caryophanaceae</taxon>
        <taxon>Chryseomicrobium</taxon>
    </lineage>
</organism>
<dbReference type="SUPFAM" id="SSF88946">
    <property type="entry name" value="Sigma2 domain of RNA polymerase sigma factors"/>
    <property type="match status" value="1"/>
</dbReference>